<dbReference type="Proteomes" id="UP000274073">
    <property type="component" value="Chromosome"/>
</dbReference>
<protein>
    <recommendedName>
        <fullName evidence="2">histidine kinase</fullName>
        <ecNumber evidence="2">2.7.13.3</ecNumber>
    </recommendedName>
</protein>
<evidence type="ECO:0000313" key="12">
    <source>
        <dbReference type="EMBL" id="AZA88849.1"/>
    </source>
</evidence>
<name>A0AAD1DPK6_9FLAO</name>
<gene>
    <name evidence="12" type="ORF">EG349_19745</name>
    <name evidence="13" type="ORF">EG353_18470</name>
</gene>
<accession>A0AAD1DPK6</accession>
<keyword evidence="7" id="KW-0067">ATP-binding</keyword>
<feature type="transmembrane region" description="Helical" evidence="10">
    <location>
        <begin position="489"/>
        <end position="510"/>
    </location>
</feature>
<dbReference type="PANTHER" id="PTHR41523">
    <property type="entry name" value="TWO-COMPONENT SYSTEM SENSOR PROTEIN"/>
    <property type="match status" value="1"/>
</dbReference>
<evidence type="ECO:0000256" key="2">
    <source>
        <dbReference type="ARBA" id="ARBA00012438"/>
    </source>
</evidence>
<evidence type="ECO:0000256" key="8">
    <source>
        <dbReference type="PROSITE-ProRule" id="PRU00339"/>
    </source>
</evidence>
<keyword evidence="10" id="KW-1133">Transmembrane helix</keyword>
<evidence type="ECO:0000256" key="6">
    <source>
        <dbReference type="ARBA" id="ARBA00022777"/>
    </source>
</evidence>
<keyword evidence="4" id="KW-0808">Transferase</keyword>
<sequence length="662" mass="77626">MKNWFELTIIFCAFTFFSAPVKAQTKENPVMLLRRISLSGNSKEKTNLYLRLGEYYLTKAGEYKKDLDSAELCNKEAGKLSIITGDQLNKGKVMFLDARIDKERARWDVATAKMKKSLNYFLSHQMDEQAGDVYSELSYMSNNDPENLTGKIKMKEKAIYYFDRSRKILKKANILKDLAEIYSIKEDPEKAIAILKQSLATFHSAKYEKVQMVYKLLSLAEVQKGDYKEALRYAHLAEKTAEKVNDHSVDISSIYNQVGLVYYYLKQESKAMQYYEKALVVAKKNKDTPFIRTAAANIAVALIEQEKYHEGIDIIKQYQKLYPHENEEFEMYENNVLFHTYTIMKELENAEVYYKKLVNHYGEYAEKANERTSVLYGFMMYRFHKKKYKSFYKSAILFDSLTSKTGNDLMRSQNHLLWFKADSTLGKYRDAIMHYQLYKRYSDSVFNGEKSRQINSLQIQFETEQKDKDIQLLKHKGKLQENTISIDRAMRYIFAGILVVFVLFAILLYNRARLKNNANKKLKIKSRQIDEQNKQLKKLLAEKEWLLKEIHHRVKNNLQIVISLLNTQLVYLQNEDALAAIRNSQQRIHTISLIHQKLYQSENLSVIDMFWYINAFVSYIEECYSLDKNIQFVLDLEPIFLDAAQAVPIGLIINEAKRLTMR</sequence>
<keyword evidence="8" id="KW-0802">TPR repeat</keyword>
<feature type="coiled-coil region" evidence="9">
    <location>
        <begin position="515"/>
        <end position="549"/>
    </location>
</feature>
<reference evidence="14 15" key="1">
    <citation type="submission" date="2018-11" db="EMBL/GenBank/DDBJ databases">
        <title>Proposal to divide the Flavobacteriaceae and reorganize its genera based on Amino Acid Identity values calculated from whole genome sequences.</title>
        <authorList>
            <person name="Nicholson A.C."/>
            <person name="Gulvik C.A."/>
            <person name="Whitney A.M."/>
            <person name="Humrighouse B.W."/>
            <person name="Bell M."/>
            <person name="Holmes B."/>
            <person name="Steigerwalt A.G."/>
            <person name="Villarma A."/>
            <person name="Sheth M."/>
            <person name="Batra D."/>
            <person name="Pryor J."/>
            <person name="Bernardet J.-F."/>
            <person name="Hugo C."/>
            <person name="Kampfer P."/>
            <person name="Newman J."/>
            <person name="McQuiston J.R."/>
        </authorList>
    </citation>
    <scope>NUCLEOTIDE SEQUENCE [LARGE SCALE GENOMIC DNA]</scope>
    <source>
        <strain evidence="12 14">G0207</strain>
        <strain evidence="13 15">H5143</strain>
    </source>
</reference>
<feature type="repeat" description="TPR" evidence="8">
    <location>
        <begin position="252"/>
        <end position="285"/>
    </location>
</feature>
<evidence type="ECO:0000256" key="5">
    <source>
        <dbReference type="ARBA" id="ARBA00022741"/>
    </source>
</evidence>
<keyword evidence="15" id="KW-1185">Reference proteome</keyword>
<dbReference type="Pfam" id="PF07568">
    <property type="entry name" value="HisKA_2"/>
    <property type="match status" value="1"/>
</dbReference>
<evidence type="ECO:0000313" key="15">
    <source>
        <dbReference type="Proteomes" id="UP000281741"/>
    </source>
</evidence>
<dbReference type="SUPFAM" id="SSF48452">
    <property type="entry name" value="TPR-like"/>
    <property type="match status" value="2"/>
</dbReference>
<dbReference type="Gene3D" id="1.25.40.10">
    <property type="entry name" value="Tetratricopeptide repeat domain"/>
    <property type="match status" value="2"/>
</dbReference>
<evidence type="ECO:0000256" key="9">
    <source>
        <dbReference type="SAM" id="Coils"/>
    </source>
</evidence>
<dbReference type="Pfam" id="PF13181">
    <property type="entry name" value="TPR_8"/>
    <property type="match status" value="1"/>
</dbReference>
<dbReference type="SMART" id="SM00028">
    <property type="entry name" value="TPR"/>
    <property type="match status" value="3"/>
</dbReference>
<evidence type="ECO:0000313" key="13">
    <source>
        <dbReference type="EMBL" id="AZA97393.1"/>
    </source>
</evidence>
<dbReference type="EC" id="2.7.13.3" evidence="2"/>
<dbReference type="GO" id="GO:0005524">
    <property type="term" value="F:ATP binding"/>
    <property type="evidence" value="ECO:0007669"/>
    <property type="project" value="UniProtKB-KW"/>
</dbReference>
<dbReference type="Gene3D" id="3.30.450.20">
    <property type="entry name" value="PAS domain"/>
    <property type="match status" value="1"/>
</dbReference>
<proteinExistence type="predicted"/>
<keyword evidence="3" id="KW-0597">Phosphoprotein</keyword>
<dbReference type="PROSITE" id="PS50005">
    <property type="entry name" value="TPR"/>
    <property type="match status" value="1"/>
</dbReference>
<keyword evidence="5" id="KW-0547">Nucleotide-binding</keyword>
<dbReference type="InterPro" id="IPR011990">
    <property type="entry name" value="TPR-like_helical_dom_sf"/>
</dbReference>
<evidence type="ECO:0000259" key="11">
    <source>
        <dbReference type="Pfam" id="PF07568"/>
    </source>
</evidence>
<dbReference type="EMBL" id="CP033915">
    <property type="protein sequence ID" value="AZA88849.1"/>
    <property type="molecule type" value="Genomic_DNA"/>
</dbReference>
<dbReference type="GO" id="GO:0004673">
    <property type="term" value="F:protein histidine kinase activity"/>
    <property type="evidence" value="ECO:0007669"/>
    <property type="project" value="UniProtKB-EC"/>
</dbReference>
<evidence type="ECO:0000256" key="10">
    <source>
        <dbReference type="SAM" id="Phobius"/>
    </source>
</evidence>
<dbReference type="AlphaFoldDB" id="A0AAD1DPK6"/>
<dbReference type="PANTHER" id="PTHR41523:SF8">
    <property type="entry name" value="ETHYLENE RESPONSE SENSOR PROTEIN"/>
    <property type="match status" value="1"/>
</dbReference>
<evidence type="ECO:0000256" key="7">
    <source>
        <dbReference type="ARBA" id="ARBA00022840"/>
    </source>
</evidence>
<evidence type="ECO:0000313" key="14">
    <source>
        <dbReference type="Proteomes" id="UP000274073"/>
    </source>
</evidence>
<dbReference type="Proteomes" id="UP000281741">
    <property type="component" value="Chromosome"/>
</dbReference>
<dbReference type="RefSeq" id="WP_123855468.1">
    <property type="nucleotide sequence ID" value="NZ_CP033912.1"/>
</dbReference>
<feature type="domain" description="Signal transduction histidine kinase subgroup 2 dimerisation and phosphoacceptor" evidence="11">
    <location>
        <begin position="549"/>
        <end position="624"/>
    </location>
</feature>
<keyword evidence="9" id="KW-0175">Coiled coil</keyword>
<organism evidence="12 14">
    <name type="scientific">Chryseobacterium shandongense</name>
    <dbReference type="NCBI Taxonomy" id="1493872"/>
    <lineage>
        <taxon>Bacteria</taxon>
        <taxon>Pseudomonadati</taxon>
        <taxon>Bacteroidota</taxon>
        <taxon>Flavobacteriia</taxon>
        <taxon>Flavobacteriales</taxon>
        <taxon>Weeksellaceae</taxon>
        <taxon>Chryseobacterium group</taxon>
        <taxon>Chryseobacterium</taxon>
    </lineage>
</organism>
<evidence type="ECO:0000256" key="1">
    <source>
        <dbReference type="ARBA" id="ARBA00000085"/>
    </source>
</evidence>
<dbReference type="EMBL" id="CP033912">
    <property type="protein sequence ID" value="AZA97393.1"/>
    <property type="molecule type" value="Genomic_DNA"/>
</dbReference>
<keyword evidence="6" id="KW-0418">Kinase</keyword>
<dbReference type="InterPro" id="IPR019734">
    <property type="entry name" value="TPR_rpt"/>
</dbReference>
<comment type="catalytic activity">
    <reaction evidence="1">
        <text>ATP + protein L-histidine = ADP + protein N-phospho-L-histidine.</text>
        <dbReference type="EC" id="2.7.13.3"/>
    </reaction>
</comment>
<keyword evidence="10" id="KW-0472">Membrane</keyword>
<keyword evidence="10" id="KW-0812">Transmembrane</keyword>
<evidence type="ECO:0000256" key="4">
    <source>
        <dbReference type="ARBA" id="ARBA00022679"/>
    </source>
</evidence>
<dbReference type="InterPro" id="IPR011495">
    <property type="entry name" value="Sig_transdc_His_kin_sub2_dim/P"/>
</dbReference>
<evidence type="ECO:0000256" key="3">
    <source>
        <dbReference type="ARBA" id="ARBA00022553"/>
    </source>
</evidence>